<dbReference type="InterPro" id="IPR011054">
    <property type="entry name" value="Rudment_hybrid_motif"/>
</dbReference>
<dbReference type="NCBIfam" id="NF004675">
    <property type="entry name" value="PRK06019.1-1"/>
    <property type="match status" value="1"/>
</dbReference>
<dbReference type="NCBIfam" id="TIGR01161">
    <property type="entry name" value="purK"/>
    <property type="match status" value="1"/>
</dbReference>
<evidence type="ECO:0000256" key="2">
    <source>
        <dbReference type="ARBA" id="ARBA00022755"/>
    </source>
</evidence>
<dbReference type="InterPro" id="IPR005875">
    <property type="entry name" value="PurK"/>
</dbReference>
<comment type="subunit">
    <text evidence="4 5">Homodimer.</text>
</comment>
<feature type="binding site" evidence="4">
    <location>
        <position position="110"/>
    </location>
    <ligand>
        <name>ATP</name>
        <dbReference type="ChEBI" id="CHEBI:30616"/>
    </ligand>
</feature>
<proteinExistence type="inferred from homology"/>
<comment type="pathway">
    <text evidence="4 5">Purine metabolism; IMP biosynthesis via de novo pathway; 5-amino-1-(5-phospho-D-ribosyl)imidazole-4-carboxylate from 5-amino-1-(5-phospho-D-ribosyl)imidazole (N5-CAIR route): step 1/2.</text>
</comment>
<name>A0ABZ2XYX7_9RHOB</name>
<dbReference type="InterPro" id="IPR054350">
    <property type="entry name" value="PurT/PurK_preATP-grasp"/>
</dbReference>
<feature type="binding site" evidence="4">
    <location>
        <position position="216"/>
    </location>
    <ligand>
        <name>ATP</name>
        <dbReference type="ChEBI" id="CHEBI:30616"/>
    </ligand>
</feature>
<comment type="function">
    <text evidence="5">Catalyzes the ATP-dependent conversion of 5-aminoimidazole ribonucleotide (AIR) and HCO(3)- to N5-carboxyaminoimidazole ribonucleotide (N5-CAIR).</text>
</comment>
<keyword evidence="8" id="KW-1185">Reference proteome</keyword>
<dbReference type="Proteomes" id="UP001623232">
    <property type="component" value="Chromosome"/>
</dbReference>
<keyword evidence="2 4" id="KW-0658">Purine biosynthesis</keyword>
<dbReference type="NCBIfam" id="NF004679">
    <property type="entry name" value="PRK06019.1-5"/>
    <property type="match status" value="1"/>
</dbReference>
<dbReference type="SUPFAM" id="SSF56059">
    <property type="entry name" value="Glutathione synthetase ATP-binding domain-like"/>
    <property type="match status" value="1"/>
</dbReference>
<evidence type="ECO:0000313" key="7">
    <source>
        <dbReference type="EMBL" id="WZK90534.1"/>
    </source>
</evidence>
<dbReference type="InterPro" id="IPR040686">
    <property type="entry name" value="PurK_C"/>
</dbReference>
<reference evidence="7 8" key="1">
    <citation type="submission" date="2023-04" db="EMBL/GenBank/DDBJ databases">
        <title>Complete genome sequence of Alisedimentitalea scapharcae.</title>
        <authorList>
            <person name="Rong J.-C."/>
            <person name="Yi M.-L."/>
            <person name="Zhao Q."/>
        </authorList>
    </citation>
    <scope>NUCLEOTIDE SEQUENCE [LARGE SCALE GENOMIC DNA]</scope>
    <source>
        <strain evidence="7 8">KCTC 42119</strain>
    </source>
</reference>
<dbReference type="Gene3D" id="3.30.470.20">
    <property type="entry name" value="ATP-grasp fold, B domain"/>
    <property type="match status" value="1"/>
</dbReference>
<feature type="binding site" evidence="4">
    <location>
        <begin position="269"/>
        <end position="270"/>
    </location>
    <ligand>
        <name>ATP</name>
        <dbReference type="ChEBI" id="CHEBI:30616"/>
    </ligand>
</feature>
<dbReference type="SUPFAM" id="SSF51246">
    <property type="entry name" value="Rudiment single hybrid motif"/>
    <property type="match status" value="1"/>
</dbReference>
<dbReference type="InterPro" id="IPR016185">
    <property type="entry name" value="PreATP-grasp_dom_sf"/>
</dbReference>
<keyword evidence="1 4" id="KW-0547">Nucleotide-binding</keyword>
<dbReference type="InterPro" id="IPR003135">
    <property type="entry name" value="ATP-grasp_carboxylate-amine"/>
</dbReference>
<evidence type="ECO:0000256" key="1">
    <source>
        <dbReference type="ARBA" id="ARBA00022741"/>
    </source>
</evidence>
<comment type="catalytic activity">
    <reaction evidence="4 5">
        <text>5-amino-1-(5-phospho-beta-D-ribosyl)imidazole + hydrogencarbonate + ATP = 5-carboxyamino-1-(5-phospho-D-ribosyl)imidazole + ADP + phosphate + 2 H(+)</text>
        <dbReference type="Rhea" id="RHEA:19317"/>
        <dbReference type="ChEBI" id="CHEBI:15378"/>
        <dbReference type="ChEBI" id="CHEBI:17544"/>
        <dbReference type="ChEBI" id="CHEBI:30616"/>
        <dbReference type="ChEBI" id="CHEBI:43474"/>
        <dbReference type="ChEBI" id="CHEBI:58730"/>
        <dbReference type="ChEBI" id="CHEBI:137981"/>
        <dbReference type="ChEBI" id="CHEBI:456216"/>
        <dbReference type="EC" id="6.3.4.18"/>
    </reaction>
</comment>
<evidence type="ECO:0000256" key="4">
    <source>
        <dbReference type="HAMAP-Rule" id="MF_01928"/>
    </source>
</evidence>
<dbReference type="PANTHER" id="PTHR11609">
    <property type="entry name" value="PURINE BIOSYNTHESIS PROTEIN 6/7, PUR6/7"/>
    <property type="match status" value="1"/>
</dbReference>
<feature type="binding site" evidence="4">
    <location>
        <begin position="155"/>
        <end position="161"/>
    </location>
    <ligand>
        <name>ATP</name>
        <dbReference type="ChEBI" id="CHEBI:30616"/>
    </ligand>
</feature>
<dbReference type="PROSITE" id="PS50975">
    <property type="entry name" value="ATP_GRASP"/>
    <property type="match status" value="1"/>
</dbReference>
<dbReference type="Pfam" id="PF17769">
    <property type="entry name" value="PurK_C"/>
    <property type="match status" value="1"/>
</dbReference>
<dbReference type="GO" id="GO:0034028">
    <property type="term" value="F:5-(carboxyamino)imidazole ribonucleotide synthase activity"/>
    <property type="evidence" value="ECO:0007669"/>
    <property type="project" value="UniProtKB-EC"/>
</dbReference>
<comment type="function">
    <text evidence="4">Catalyzes the ATP-dependent conversion of 5-aminoimidazole ribonucleotide (AIR) and HCO(3)(-) to N5-carboxyaminoimidazole ribonucleotide (N5-CAIR).</text>
</comment>
<sequence>MTESPSPLATGAVIGILGGGQLGRMLSVAASRLGFLTHIYEPGTNPPAGQVAHRVTTAAYDDEDALRAFAQSVDVITYEFENIPTSALDLLEAHRPIRPGREALRVSQDRLIEKTFLRDLGLATAPFADVTDAVSLDAGLAEIGAPAILKTRRFGYDGKGQVRIKSDADAPGAIADMAGAPALLEGFVDFSHEVSVIAARGLGGDVACFDPGENVHRDGILHTTTVPARLSASQRMDAVLMAAKILNALNYVGVMGVELFVTPQGLIVNEVAPRVHNSGHWTQNGCSVDQFEQHIRAIVGWPLGDGQRHSDVVMENLIGHDVDQLPDLVRERDCALHLYGKTDTKPGRKMGHVNRIQRPETKT</sequence>
<accession>A0ABZ2XYX7</accession>
<feature type="binding site" evidence="4">
    <location>
        <position position="150"/>
    </location>
    <ligand>
        <name>ATP</name>
        <dbReference type="ChEBI" id="CHEBI:30616"/>
    </ligand>
</feature>
<dbReference type="PANTHER" id="PTHR11609:SF5">
    <property type="entry name" value="PHOSPHORIBOSYLAMINOIMIDAZOLE CARBOXYLASE"/>
    <property type="match status" value="1"/>
</dbReference>
<gene>
    <name evidence="4 5" type="primary">purK</name>
    <name evidence="7" type="ORF">QEZ52_08300</name>
</gene>
<dbReference type="NCBIfam" id="NF004676">
    <property type="entry name" value="PRK06019.1-2"/>
    <property type="match status" value="1"/>
</dbReference>
<evidence type="ECO:0000256" key="3">
    <source>
        <dbReference type="ARBA" id="ARBA00022840"/>
    </source>
</evidence>
<feature type="binding site" evidence="4">
    <location>
        <begin position="185"/>
        <end position="188"/>
    </location>
    <ligand>
        <name>ATP</name>
        <dbReference type="ChEBI" id="CHEBI:30616"/>
    </ligand>
</feature>
<dbReference type="InterPro" id="IPR013815">
    <property type="entry name" value="ATP_grasp_subdomain_1"/>
</dbReference>
<keyword evidence="3 4" id="KW-0067">ATP-binding</keyword>
<dbReference type="HAMAP" id="MF_01928">
    <property type="entry name" value="PurK"/>
    <property type="match status" value="1"/>
</dbReference>
<dbReference type="EC" id="6.3.4.18" evidence="4 5"/>
<feature type="binding site" evidence="4">
    <location>
        <position position="193"/>
    </location>
    <ligand>
        <name>ATP</name>
        <dbReference type="ChEBI" id="CHEBI:30616"/>
    </ligand>
</feature>
<dbReference type="Gene3D" id="3.40.50.20">
    <property type="match status" value="1"/>
</dbReference>
<comment type="similarity">
    <text evidence="4 5">Belongs to the PurK/PurT family.</text>
</comment>
<keyword evidence="4 5" id="KW-0436">Ligase</keyword>
<dbReference type="Gene3D" id="3.30.1490.20">
    <property type="entry name" value="ATP-grasp fold, A domain"/>
    <property type="match status" value="1"/>
</dbReference>
<dbReference type="Pfam" id="PF22660">
    <property type="entry name" value="RS_preATP-grasp-like"/>
    <property type="match status" value="1"/>
</dbReference>
<organism evidence="7 8">
    <name type="scientific">Aliisedimentitalea scapharcae</name>
    <dbReference type="NCBI Taxonomy" id="1524259"/>
    <lineage>
        <taxon>Bacteria</taxon>
        <taxon>Pseudomonadati</taxon>
        <taxon>Pseudomonadota</taxon>
        <taxon>Alphaproteobacteria</taxon>
        <taxon>Rhodobacterales</taxon>
        <taxon>Roseobacteraceae</taxon>
        <taxon>Aliisedimentitalea</taxon>
    </lineage>
</organism>
<dbReference type="RefSeq" id="WP_406649375.1">
    <property type="nucleotide sequence ID" value="NZ_CP123584.1"/>
</dbReference>
<evidence type="ECO:0000259" key="6">
    <source>
        <dbReference type="PROSITE" id="PS50975"/>
    </source>
</evidence>
<dbReference type="SUPFAM" id="SSF52440">
    <property type="entry name" value="PreATP-grasp domain"/>
    <property type="match status" value="1"/>
</dbReference>
<dbReference type="Pfam" id="PF02222">
    <property type="entry name" value="ATP-grasp"/>
    <property type="match status" value="1"/>
</dbReference>
<evidence type="ECO:0000256" key="5">
    <source>
        <dbReference type="RuleBase" id="RU361200"/>
    </source>
</evidence>
<evidence type="ECO:0000313" key="8">
    <source>
        <dbReference type="Proteomes" id="UP001623232"/>
    </source>
</evidence>
<protein>
    <recommendedName>
        <fullName evidence="4 5">N5-carboxyaminoimidazole ribonucleotide synthase</fullName>
        <shortName evidence="4 5">N5-CAIR synthase</shortName>
        <ecNumber evidence="4 5">6.3.4.18</ecNumber>
    </recommendedName>
    <alternativeName>
        <fullName evidence="4 5">5-(carboxyamino)imidazole ribonucleotide synthetase</fullName>
    </alternativeName>
</protein>
<feature type="domain" description="ATP-grasp" evidence="6">
    <location>
        <begin position="114"/>
        <end position="299"/>
    </location>
</feature>
<dbReference type="EMBL" id="CP123584">
    <property type="protein sequence ID" value="WZK90534.1"/>
    <property type="molecule type" value="Genomic_DNA"/>
</dbReference>
<dbReference type="InterPro" id="IPR011761">
    <property type="entry name" value="ATP-grasp"/>
</dbReference>